<dbReference type="InterPro" id="IPR023054">
    <property type="entry name" value="Sporulation_regulator_WhiA_C"/>
</dbReference>
<feature type="domain" description="WhiA LAGLIDADG-like" evidence="6">
    <location>
        <begin position="89"/>
        <end position="179"/>
    </location>
</feature>
<dbReference type="NCBIfam" id="TIGR00647">
    <property type="entry name" value="DNA_bind_WhiA"/>
    <property type="match status" value="1"/>
</dbReference>
<evidence type="ECO:0000256" key="4">
    <source>
        <dbReference type="HAMAP-Rule" id="MF_01420"/>
    </source>
</evidence>
<protein>
    <recommendedName>
        <fullName evidence="4">Probable cell division protein WhiA</fullName>
    </recommendedName>
</protein>
<keyword evidence="3 4" id="KW-0131">Cell cycle</keyword>
<dbReference type="AlphaFoldDB" id="A0A953T9J1"/>
<evidence type="ECO:0000256" key="3">
    <source>
        <dbReference type="ARBA" id="ARBA00023306"/>
    </source>
</evidence>
<accession>A0A953T9J1</accession>
<dbReference type="GO" id="GO:0051301">
    <property type="term" value="P:cell division"/>
    <property type="evidence" value="ECO:0007669"/>
    <property type="project" value="UniProtKB-UniRule"/>
</dbReference>
<keyword evidence="8" id="KW-1185">Reference proteome</keyword>
<keyword evidence="2 4" id="KW-0238">DNA-binding</keyword>
<dbReference type="GO" id="GO:0043937">
    <property type="term" value="P:regulation of sporulation"/>
    <property type="evidence" value="ECO:0007669"/>
    <property type="project" value="InterPro"/>
</dbReference>
<dbReference type="EMBL" id="JAIQBY010000005">
    <property type="protein sequence ID" value="MBZ4195314.1"/>
    <property type="molecule type" value="Genomic_DNA"/>
</dbReference>
<dbReference type="Pfam" id="PF02650">
    <property type="entry name" value="HTH_WhiA"/>
    <property type="match status" value="1"/>
</dbReference>
<reference evidence="7 8" key="1">
    <citation type="submission" date="2021-09" db="EMBL/GenBank/DDBJ databases">
        <title>WGS of Mycoplasma sp. Zaradi2 strains.</title>
        <authorList>
            <person name="Spergser J."/>
        </authorList>
    </citation>
    <scope>NUCLEOTIDE SEQUENCE [LARGE SCALE GENOMIC DNA]</scope>
    <source>
        <strain evidence="7 8">1331</strain>
    </source>
</reference>
<dbReference type="HAMAP" id="MF_01420">
    <property type="entry name" value="HTH_type_WhiA"/>
    <property type="match status" value="1"/>
</dbReference>
<comment type="similarity">
    <text evidence="4">Belongs to the WhiA family.</text>
</comment>
<comment type="caution">
    <text evidence="7">The sequence shown here is derived from an EMBL/GenBank/DDBJ whole genome shotgun (WGS) entry which is preliminary data.</text>
</comment>
<dbReference type="InterPro" id="IPR003802">
    <property type="entry name" value="Sporulation_regulator_WhiA"/>
</dbReference>
<evidence type="ECO:0000256" key="1">
    <source>
        <dbReference type="ARBA" id="ARBA00022618"/>
    </source>
</evidence>
<dbReference type="InterPro" id="IPR027434">
    <property type="entry name" value="Homing_endonucl"/>
</dbReference>
<proteinExistence type="inferred from homology"/>
<dbReference type="RefSeq" id="WP_223644465.1">
    <property type="nucleotide sequence ID" value="NZ_JAIQBY010000005.1"/>
</dbReference>
<dbReference type="PANTHER" id="PTHR37307:SF1">
    <property type="entry name" value="CELL DIVISION PROTEIN WHIA-RELATED"/>
    <property type="match status" value="1"/>
</dbReference>
<evidence type="ECO:0000313" key="8">
    <source>
        <dbReference type="Proteomes" id="UP000772186"/>
    </source>
</evidence>
<sequence>MNFTKQIKQEILSKRRNNEDALEFLRGFIYAKGIISDNTINLRIHDKITKNTILKVIDKIGITVINNKSIIKIKKESIDLEEKFLYPSSFFQGTFVGGGSISNLSLSSYHLQISSNYEKFINIMLNKLNEYNFNFIKIKHNSKILIYIKKHEKISDFLKAISVTTSFFNFIDNTISRDFHNSHNRLKNIDASNIEKTIKANKHNLENINYIKKNNLLSFFTIKQLDLFNLMLENSNESLSALAFLYNQKNLSNISKSGIHHWLKKLDTIVNNHKVAKQ</sequence>
<dbReference type="GO" id="GO:0003677">
    <property type="term" value="F:DNA binding"/>
    <property type="evidence" value="ECO:0007669"/>
    <property type="project" value="UniProtKB-UniRule"/>
</dbReference>
<comment type="function">
    <text evidence="4">Involved in cell division and chromosome segregation.</text>
</comment>
<dbReference type="PANTHER" id="PTHR37307">
    <property type="entry name" value="CELL DIVISION PROTEIN WHIA-RELATED"/>
    <property type="match status" value="1"/>
</dbReference>
<feature type="domain" description="Sporulation regulator WhiA C-terminal" evidence="5">
    <location>
        <begin position="184"/>
        <end position="269"/>
    </location>
</feature>
<gene>
    <name evidence="4 7" type="primary">whiA</name>
    <name evidence="7" type="ORF">LAD73_01075</name>
</gene>
<dbReference type="Pfam" id="PF14527">
    <property type="entry name" value="LAGLIDADG_WhiA"/>
    <property type="match status" value="1"/>
</dbReference>
<evidence type="ECO:0000259" key="6">
    <source>
        <dbReference type="Pfam" id="PF14527"/>
    </source>
</evidence>
<evidence type="ECO:0000259" key="5">
    <source>
        <dbReference type="Pfam" id="PF02650"/>
    </source>
</evidence>
<name>A0A953T9J1_9MOLU</name>
<organism evidence="7 8">
    <name type="scientific">Mycoplasma tauri</name>
    <dbReference type="NCBI Taxonomy" id="547987"/>
    <lineage>
        <taxon>Bacteria</taxon>
        <taxon>Bacillati</taxon>
        <taxon>Mycoplasmatota</taxon>
        <taxon>Mollicutes</taxon>
        <taxon>Mycoplasmataceae</taxon>
        <taxon>Mycoplasma</taxon>
    </lineage>
</organism>
<dbReference type="Proteomes" id="UP000772186">
    <property type="component" value="Unassembled WGS sequence"/>
</dbReference>
<evidence type="ECO:0000313" key="7">
    <source>
        <dbReference type="EMBL" id="MBZ4195314.1"/>
    </source>
</evidence>
<dbReference type="InterPro" id="IPR039518">
    <property type="entry name" value="WhiA_LAGLIDADG_dom"/>
</dbReference>
<dbReference type="Gene3D" id="3.10.28.10">
    <property type="entry name" value="Homing endonucleases"/>
    <property type="match status" value="1"/>
</dbReference>
<dbReference type="SUPFAM" id="SSF55608">
    <property type="entry name" value="Homing endonucleases"/>
    <property type="match status" value="1"/>
</dbReference>
<keyword evidence="1 4" id="KW-0132">Cell division</keyword>
<evidence type="ECO:0000256" key="2">
    <source>
        <dbReference type="ARBA" id="ARBA00023125"/>
    </source>
</evidence>